<dbReference type="InterPro" id="IPR021428">
    <property type="entry name" value="DUF3078"/>
</dbReference>
<name>A0A2T1NAQ0_9FLAO</name>
<dbReference type="Proteomes" id="UP000238430">
    <property type="component" value="Unassembled WGS sequence"/>
</dbReference>
<proteinExistence type="predicted"/>
<keyword evidence="2" id="KW-1185">Reference proteome</keyword>
<reference evidence="1 2" key="1">
    <citation type="submission" date="2018-03" db="EMBL/GenBank/DDBJ databases">
        <title>Mesoflavibacter sp. HG37 and Mesoflavibacter sp. HG96 sp.nov., two marine bacteria isolated from seawater of Western Pacific Ocean.</title>
        <authorList>
            <person name="Cheng H."/>
            <person name="Wu Y.-H."/>
            <person name="Guo L.-L."/>
            <person name="Xu X.-W."/>
        </authorList>
    </citation>
    <scope>NUCLEOTIDE SEQUENCE [LARGE SCALE GENOMIC DNA]</scope>
    <source>
        <strain evidence="1 2">KCTC 42117</strain>
    </source>
</reference>
<gene>
    <name evidence="1" type="ORF">C7H61_09460</name>
</gene>
<dbReference type="OrthoDB" id="1495718at2"/>
<dbReference type="Pfam" id="PF11276">
    <property type="entry name" value="DUF3078"/>
    <property type="match status" value="1"/>
</dbReference>
<dbReference type="RefSeq" id="WP_106679198.1">
    <property type="nucleotide sequence ID" value="NZ_JACHWV010000003.1"/>
</dbReference>
<organism evidence="1 2">
    <name type="scientific">Mesoflavibacter zeaxanthinifaciens subsp. sabulilitoris</name>
    <dbReference type="NCBI Taxonomy" id="1520893"/>
    <lineage>
        <taxon>Bacteria</taxon>
        <taxon>Pseudomonadati</taxon>
        <taxon>Bacteroidota</taxon>
        <taxon>Flavobacteriia</taxon>
        <taxon>Flavobacteriales</taxon>
        <taxon>Flavobacteriaceae</taxon>
        <taxon>Mesoflavibacter</taxon>
    </lineage>
</organism>
<sequence length="316" mass="35991">MRFFLLILTVCVSQITQAQETDSIVKTLDTLTWKQVNRVGLDINEVTFVNWSAGGANSISALLALNSSLRYKKNNLIWFNAIRTRYGINKQEDQLLRKTEDELELISTIGYRKDTISNWYFSGRFNFKTQYSNGYNYPNRDNPISRFMAPGYVFVGGGAEYGKNIEKLSFYLSPLTFKGTFVLDQKLADNGAFGVAPAVYDIDGNKIQDGEMMRTEMGILITNAYEAQVMENIYLRNQLSLYTDYLNSFGNIDVDWEVVFDFKVNNFVKATLGSHIKYDNDIKIIEEAETEEAEAIERGASIQWKQLLGIGVVVDF</sequence>
<comment type="caution">
    <text evidence="1">The sequence shown here is derived from an EMBL/GenBank/DDBJ whole genome shotgun (WGS) entry which is preliminary data.</text>
</comment>
<dbReference type="EMBL" id="PXOT01000024">
    <property type="protein sequence ID" value="PSG89173.1"/>
    <property type="molecule type" value="Genomic_DNA"/>
</dbReference>
<evidence type="ECO:0008006" key="3">
    <source>
        <dbReference type="Google" id="ProtNLM"/>
    </source>
</evidence>
<evidence type="ECO:0000313" key="2">
    <source>
        <dbReference type="Proteomes" id="UP000238430"/>
    </source>
</evidence>
<dbReference type="AlphaFoldDB" id="A0A2T1NAQ0"/>
<evidence type="ECO:0000313" key="1">
    <source>
        <dbReference type="EMBL" id="PSG89173.1"/>
    </source>
</evidence>
<accession>A0A2T1NAQ0</accession>
<protein>
    <recommendedName>
        <fullName evidence="3">DUF3078 domain-containing protein</fullName>
    </recommendedName>
</protein>